<organism evidence="6 7">
    <name type="scientific">Oldenlandia corymbosa var. corymbosa</name>
    <dbReference type="NCBI Taxonomy" id="529605"/>
    <lineage>
        <taxon>Eukaryota</taxon>
        <taxon>Viridiplantae</taxon>
        <taxon>Streptophyta</taxon>
        <taxon>Embryophyta</taxon>
        <taxon>Tracheophyta</taxon>
        <taxon>Spermatophyta</taxon>
        <taxon>Magnoliopsida</taxon>
        <taxon>eudicotyledons</taxon>
        <taxon>Gunneridae</taxon>
        <taxon>Pentapetalae</taxon>
        <taxon>asterids</taxon>
        <taxon>lamiids</taxon>
        <taxon>Gentianales</taxon>
        <taxon>Rubiaceae</taxon>
        <taxon>Rubioideae</taxon>
        <taxon>Spermacoceae</taxon>
        <taxon>Hedyotis-Oldenlandia complex</taxon>
        <taxon>Oldenlandia</taxon>
    </lineage>
</organism>
<dbReference type="Gene3D" id="4.10.280.10">
    <property type="entry name" value="Helix-loop-helix DNA-binding domain"/>
    <property type="match status" value="1"/>
</dbReference>
<dbReference type="InterPro" id="IPR011598">
    <property type="entry name" value="bHLH_dom"/>
</dbReference>
<dbReference type="GO" id="GO:0046983">
    <property type="term" value="F:protein dimerization activity"/>
    <property type="evidence" value="ECO:0007669"/>
    <property type="project" value="InterPro"/>
</dbReference>
<dbReference type="InterPro" id="IPR036638">
    <property type="entry name" value="HLH_DNA-bd_sf"/>
</dbReference>
<keyword evidence="4" id="KW-0539">Nucleus</keyword>
<reference evidence="6" key="1">
    <citation type="submission" date="2023-03" db="EMBL/GenBank/DDBJ databases">
        <authorList>
            <person name="Julca I."/>
        </authorList>
    </citation>
    <scope>NUCLEOTIDE SEQUENCE</scope>
</reference>
<dbReference type="GO" id="GO:0005634">
    <property type="term" value="C:nucleus"/>
    <property type="evidence" value="ECO:0007669"/>
    <property type="project" value="UniProtKB-SubCell"/>
</dbReference>
<evidence type="ECO:0000313" key="6">
    <source>
        <dbReference type="EMBL" id="CAI9099068.1"/>
    </source>
</evidence>
<evidence type="ECO:0000256" key="3">
    <source>
        <dbReference type="ARBA" id="ARBA00023163"/>
    </source>
</evidence>
<keyword evidence="3" id="KW-0804">Transcription</keyword>
<protein>
    <submittedName>
        <fullName evidence="6">OLC1v1035836C1</fullName>
    </submittedName>
</protein>
<comment type="subcellular location">
    <subcellularLocation>
        <location evidence="1">Nucleus</location>
    </subcellularLocation>
</comment>
<dbReference type="AlphaFoldDB" id="A0AAV1CV20"/>
<dbReference type="Proteomes" id="UP001161247">
    <property type="component" value="Chromosome 3"/>
</dbReference>
<gene>
    <name evidence="6" type="ORF">OLC1_LOCUS9152</name>
</gene>
<evidence type="ECO:0000256" key="1">
    <source>
        <dbReference type="ARBA" id="ARBA00004123"/>
    </source>
</evidence>
<keyword evidence="7" id="KW-1185">Reference proteome</keyword>
<evidence type="ECO:0000259" key="5">
    <source>
        <dbReference type="PROSITE" id="PS50888"/>
    </source>
</evidence>
<evidence type="ECO:0000313" key="7">
    <source>
        <dbReference type="Proteomes" id="UP001161247"/>
    </source>
</evidence>
<name>A0AAV1CV20_OLDCO</name>
<feature type="domain" description="BHLH" evidence="5">
    <location>
        <begin position="139"/>
        <end position="188"/>
    </location>
</feature>
<dbReference type="EMBL" id="OX459120">
    <property type="protein sequence ID" value="CAI9099068.1"/>
    <property type="molecule type" value="Genomic_DNA"/>
</dbReference>
<dbReference type="SMART" id="SM00353">
    <property type="entry name" value="HLH"/>
    <property type="match status" value="1"/>
</dbReference>
<proteinExistence type="predicted"/>
<dbReference type="SUPFAM" id="SSF47459">
    <property type="entry name" value="HLH, helix-loop-helix DNA-binding domain"/>
    <property type="match status" value="1"/>
</dbReference>
<evidence type="ECO:0000256" key="2">
    <source>
        <dbReference type="ARBA" id="ARBA00023015"/>
    </source>
</evidence>
<keyword evidence="2" id="KW-0805">Transcription regulation</keyword>
<dbReference type="PROSITE" id="PS50888">
    <property type="entry name" value="BHLH"/>
    <property type="match status" value="1"/>
</dbReference>
<dbReference type="Pfam" id="PF00010">
    <property type="entry name" value="HLH"/>
    <property type="match status" value="1"/>
</dbReference>
<dbReference type="PANTHER" id="PTHR45959:SF2">
    <property type="entry name" value="BHLH TRANSCRIPTION FACTOR"/>
    <property type="match status" value="1"/>
</dbReference>
<accession>A0AAV1CV20</accession>
<dbReference type="InterPro" id="IPR052610">
    <property type="entry name" value="bHLH_transcription_regulator"/>
</dbReference>
<sequence>MSDIIIIFLPHLELIRYCLNDPTLMLYHLQMKHSVQDYQPQNYHPVPAFSSSEPYQSNGFCISPPISSPFISFPNSSNSRDFSLYQGIGRKESGIEEMSKMISFGSAEYSTSSSSEANDMVEYGQPIVKKASSFRRTPLQAKYHLMAERKRREKLLQQFIALSALVPGLEKLNKMSIMDGAIDHMKQLEKRLKTLSEHPHCRMKHDEQDQSCSSQSDEIIRTRVDHSWNDIQIKVVKPDVLIRVTCESRTGRFHEEEFVSEMNNLNLSVTNYRFMPFGDNKLVASAVAKMNEGFCLTEDELEDSIRLSVLNLII</sequence>
<evidence type="ECO:0000256" key="4">
    <source>
        <dbReference type="ARBA" id="ARBA00023242"/>
    </source>
</evidence>
<dbReference type="PANTHER" id="PTHR45959">
    <property type="entry name" value="BHLH TRANSCRIPTION FACTOR"/>
    <property type="match status" value="1"/>
</dbReference>